<dbReference type="HAMAP" id="MF_00758">
    <property type="entry name" value="UPF0301"/>
    <property type="match status" value="1"/>
</dbReference>
<keyword evidence="4" id="KW-1185">Reference proteome</keyword>
<comment type="similarity">
    <text evidence="1 2">Belongs to the UPF0301 (AlgH) family.</text>
</comment>
<organism evidence="3 4">
    <name type="scientific">Spongiibacter thalassae</name>
    <dbReference type="NCBI Taxonomy" id="2721624"/>
    <lineage>
        <taxon>Bacteria</taxon>
        <taxon>Pseudomonadati</taxon>
        <taxon>Pseudomonadota</taxon>
        <taxon>Gammaproteobacteria</taxon>
        <taxon>Cellvibrionales</taxon>
        <taxon>Spongiibacteraceae</taxon>
        <taxon>Spongiibacter</taxon>
    </lineage>
</organism>
<dbReference type="PANTHER" id="PTHR30327:SF1">
    <property type="entry name" value="UPF0301 PROTEIN YQGE"/>
    <property type="match status" value="1"/>
</dbReference>
<protein>
    <recommendedName>
        <fullName evidence="2">UPF0301 protein HCU74_13770</fullName>
    </recommendedName>
</protein>
<name>A0ABX1GGZ5_9GAMM</name>
<evidence type="ECO:0000256" key="1">
    <source>
        <dbReference type="ARBA" id="ARBA00009600"/>
    </source>
</evidence>
<dbReference type="InterPro" id="IPR003774">
    <property type="entry name" value="AlgH-like"/>
</dbReference>
<dbReference type="SUPFAM" id="SSF143456">
    <property type="entry name" value="VC0467-like"/>
    <property type="match status" value="1"/>
</dbReference>
<sequence>MGDNSFQSLKNHFLIALPSLSDGIFAHSITFLCEHDEHGAMGIIINRPLDMQIDEILEQLDFDEPIYRNTAPVYAGGPVHTDRGFVLHLRGHQDWDASIPVSDSIALTTSLDILDAIARRGGPEHALVALGYAGWDAGQLEEELQENTWLTVPADYNVIFSVPPEQRVDAALATLGISFAQLGSDTGHA</sequence>
<dbReference type="Pfam" id="PF02622">
    <property type="entry name" value="DUF179"/>
    <property type="match status" value="1"/>
</dbReference>
<evidence type="ECO:0000313" key="3">
    <source>
        <dbReference type="EMBL" id="NKI18479.1"/>
    </source>
</evidence>
<evidence type="ECO:0000256" key="2">
    <source>
        <dbReference type="HAMAP-Rule" id="MF_00758"/>
    </source>
</evidence>
<gene>
    <name evidence="3" type="ORF">HCU74_13770</name>
</gene>
<comment type="caution">
    <text evidence="3">The sequence shown here is derived from an EMBL/GenBank/DDBJ whole genome shotgun (WGS) entry which is preliminary data.</text>
</comment>
<dbReference type="PANTHER" id="PTHR30327">
    <property type="entry name" value="UNCHARACTERIZED PROTEIN YQGE"/>
    <property type="match status" value="1"/>
</dbReference>
<dbReference type="NCBIfam" id="NF001266">
    <property type="entry name" value="PRK00228.1-1"/>
    <property type="match status" value="1"/>
</dbReference>
<accession>A0ABX1GGZ5</accession>
<reference evidence="3 4" key="1">
    <citation type="submission" date="2020-04" db="EMBL/GenBank/DDBJ databases">
        <authorList>
            <person name="Yoon J."/>
        </authorList>
    </citation>
    <scope>NUCLEOTIDE SEQUENCE [LARGE SCALE GENOMIC DNA]</scope>
    <source>
        <strain evidence="3 4">KMU-166</strain>
    </source>
</reference>
<dbReference type="Proteomes" id="UP000765845">
    <property type="component" value="Unassembled WGS sequence"/>
</dbReference>
<proteinExistence type="inferred from homology"/>
<evidence type="ECO:0000313" key="4">
    <source>
        <dbReference type="Proteomes" id="UP000765845"/>
    </source>
</evidence>
<dbReference type="RefSeq" id="WP_168451015.1">
    <property type="nucleotide sequence ID" value="NZ_JAAWWK010000005.1"/>
</dbReference>
<dbReference type="EMBL" id="JAAWWK010000005">
    <property type="protein sequence ID" value="NKI18479.1"/>
    <property type="molecule type" value="Genomic_DNA"/>
</dbReference>
<dbReference type="Gene3D" id="3.40.1740.10">
    <property type="entry name" value="VC0467-like"/>
    <property type="match status" value="1"/>
</dbReference>